<proteinExistence type="inferred from homology"/>
<feature type="region of interest" description="Disordered" evidence="8">
    <location>
        <begin position="1"/>
        <end position="70"/>
    </location>
</feature>
<sequence length="1072" mass="117504">MSNKARNSTTDTEETGSSDTNDKTALLTAATKKNGDDVDTCDWAPLFRSEPSRRDDTPSSESGNSASTFSSEFFGDHYIKETDDSRINKKTGVGACSLHPCLTRRANTIDASTFMPSERAPGRKLPLKDHKPIAQADGPMPGTGTQLATYDDTSPAAANRASYKDGDEKKLVDLLTNHRFMHDKPPHRSDNAVVSGIGLPADENKDREKAHDIGKSTDESSAHLPNNLSKVHQQSPLYMSKLSKHSYSTSQLPQPVVQPLTHQVRQDTQTQHKHPQQLNSSSSSSLSSPKWGFSNSAYSDNGVSGSVSTSHLSQRRKELTMAGMRHTEATAYAVRSLERGLVESIRSGADTPTVDLVQTAVSVREVSKLIGRTVVQMNNVRRIMIVTKPNDTSLVSLTRDLAIWLMDGPKEEGSQPIIVYIEEHIARHRNFNLQRVHQKNPISQTNLLYWTPELCAMSPEIFDFVVTLGGDGTVLYTSWLFQKTVPPIIPFHLGSLGFLTVFDHKHARRVLGSAINNGVRINLRMRFTCTVYRLADAVDPENANLLVDAADCNKVINHAIATHGIQGIDDNLCQEKEESSDMPGSAKLAAINNMSAASSSKKPARSFSSSFKRPPPPTQLPSLGRANSASVAGSGNGRAHSRKQSSGNHSRSSRYVTSSSNNNSDSSDDRSCGCSSGDEFGSAAEKDGGKDSSRASKRASSANSPPRTLRKNRSYSSNPKASGHHQQQQHCSHKRHGSQHKHHRHHDQQQVPQYQCRMYSGQTSSTANNSSEAKQRRPSIEEHKDKPRSTSGSIKSRDSSEQVATPPMDNVQETLGEATDETDLAGQPLTRHSTINESEWDDVPKLYQRRMRKVWKRDSTFQVMNEVVVDRGPSPYLSQLELYGDGNHLTTVEADGLCLATPTGSTAYSLAAGGSLVHPEIPAILVTPICPHTLSFRPMLLPDSMVLRVVLPPDSRNTAWASFDGRHRIELRRGDHIQITASKYPLPTVCASQSQTQDWMASLSRCLHWNERKRQKKFPGGAVDGTAAFDSEYNAQSKSDDDDGDDEGKAHDGSLAADEYDAHGFSSDSMSD</sequence>
<keyword evidence="3" id="KW-0547">Nucleotide-binding</keyword>
<dbReference type="InterPro" id="IPR017437">
    <property type="entry name" value="ATP-NAD_kinase_PpnK-typ_C"/>
</dbReference>
<dbReference type="SUPFAM" id="SSF111331">
    <property type="entry name" value="NAD kinase/diacylglycerol kinase-like"/>
    <property type="match status" value="2"/>
</dbReference>
<feature type="compositionally biased region" description="Low complexity" evidence="8">
    <location>
        <begin position="698"/>
        <end position="707"/>
    </location>
</feature>
<dbReference type="GO" id="GO:0005524">
    <property type="term" value="F:ATP binding"/>
    <property type="evidence" value="ECO:0007669"/>
    <property type="project" value="UniProtKB-KW"/>
</dbReference>
<keyword evidence="7" id="KW-0520">NAD</keyword>
<accession>A0A9W8G3J8</accession>
<evidence type="ECO:0000256" key="3">
    <source>
        <dbReference type="ARBA" id="ARBA00022741"/>
    </source>
</evidence>
<dbReference type="OrthoDB" id="24581at2759"/>
<feature type="compositionally biased region" description="Basic and acidic residues" evidence="8">
    <location>
        <begin position="684"/>
        <end position="694"/>
    </location>
</feature>
<feature type="region of interest" description="Disordered" evidence="8">
    <location>
        <begin position="244"/>
        <end position="323"/>
    </location>
</feature>
<dbReference type="AlphaFoldDB" id="A0A9W8G3J8"/>
<feature type="region of interest" description="Disordered" evidence="8">
    <location>
        <begin position="1017"/>
        <end position="1072"/>
    </location>
</feature>
<dbReference type="GO" id="GO:0006741">
    <property type="term" value="P:NADP+ biosynthetic process"/>
    <property type="evidence" value="ECO:0007669"/>
    <property type="project" value="InterPro"/>
</dbReference>
<feature type="compositionally biased region" description="Polar residues" evidence="8">
    <location>
        <begin position="260"/>
        <end position="269"/>
    </location>
</feature>
<comment type="similarity">
    <text evidence="1">Belongs to the NAD kinase family.</text>
</comment>
<reference evidence="9" key="1">
    <citation type="submission" date="2022-07" db="EMBL/GenBank/DDBJ databases">
        <title>Phylogenomic reconstructions and comparative analyses of Kickxellomycotina fungi.</title>
        <authorList>
            <person name="Reynolds N.K."/>
            <person name="Stajich J.E."/>
            <person name="Barry K."/>
            <person name="Grigoriev I.V."/>
            <person name="Crous P."/>
            <person name="Smith M.E."/>
        </authorList>
    </citation>
    <scope>NUCLEOTIDE SEQUENCE</scope>
    <source>
        <strain evidence="9">NRRL 3115</strain>
    </source>
</reference>
<keyword evidence="4" id="KW-0418">Kinase</keyword>
<evidence type="ECO:0000256" key="1">
    <source>
        <dbReference type="ARBA" id="ARBA00010995"/>
    </source>
</evidence>
<feature type="compositionally biased region" description="Polar residues" evidence="8">
    <location>
        <begin position="59"/>
        <end position="70"/>
    </location>
</feature>
<dbReference type="FunFam" id="2.60.200.30:FF:000009">
    <property type="entry name" value="Poly(P)/ATP NAD kinase"/>
    <property type="match status" value="1"/>
</dbReference>
<evidence type="ECO:0000313" key="9">
    <source>
        <dbReference type="EMBL" id="KAJ2678190.1"/>
    </source>
</evidence>
<feature type="compositionally biased region" description="Low complexity" evidence="8">
    <location>
        <begin position="648"/>
        <end position="665"/>
    </location>
</feature>
<dbReference type="InterPro" id="IPR017438">
    <property type="entry name" value="ATP-NAD_kinase_N"/>
</dbReference>
<evidence type="ECO:0000256" key="5">
    <source>
        <dbReference type="ARBA" id="ARBA00022840"/>
    </source>
</evidence>
<feature type="compositionally biased region" description="Polar residues" evidence="8">
    <location>
        <begin position="293"/>
        <end position="312"/>
    </location>
</feature>
<protein>
    <recommendedName>
        <fullName evidence="11">ATP-NAD kinase</fullName>
    </recommendedName>
</protein>
<evidence type="ECO:0000256" key="6">
    <source>
        <dbReference type="ARBA" id="ARBA00022857"/>
    </source>
</evidence>
<feature type="region of interest" description="Disordered" evidence="8">
    <location>
        <begin position="594"/>
        <end position="807"/>
    </location>
</feature>
<dbReference type="EMBL" id="JANBTW010000023">
    <property type="protein sequence ID" value="KAJ2678190.1"/>
    <property type="molecule type" value="Genomic_DNA"/>
</dbReference>
<dbReference type="HAMAP" id="MF_00361">
    <property type="entry name" value="NAD_kinase"/>
    <property type="match status" value="1"/>
</dbReference>
<feature type="compositionally biased region" description="Basic and acidic residues" evidence="8">
    <location>
        <begin position="202"/>
        <end position="221"/>
    </location>
</feature>
<keyword evidence="2" id="KW-0808">Transferase</keyword>
<dbReference type="Pfam" id="PF01513">
    <property type="entry name" value="NAD_kinase"/>
    <property type="match status" value="1"/>
</dbReference>
<dbReference type="GO" id="GO:0003951">
    <property type="term" value="F:NAD+ kinase activity"/>
    <property type="evidence" value="ECO:0007669"/>
    <property type="project" value="InterPro"/>
</dbReference>
<feature type="region of interest" description="Disordered" evidence="8">
    <location>
        <begin position="180"/>
        <end position="227"/>
    </location>
</feature>
<name>A0A9W8G3J8_9FUNG</name>
<evidence type="ECO:0008006" key="11">
    <source>
        <dbReference type="Google" id="ProtNLM"/>
    </source>
</evidence>
<dbReference type="PANTHER" id="PTHR20275:SF0">
    <property type="entry name" value="NAD KINASE"/>
    <property type="match status" value="1"/>
</dbReference>
<evidence type="ECO:0000256" key="2">
    <source>
        <dbReference type="ARBA" id="ARBA00022679"/>
    </source>
</evidence>
<dbReference type="InterPro" id="IPR002504">
    <property type="entry name" value="NADK"/>
</dbReference>
<feature type="compositionally biased region" description="Polar residues" evidence="8">
    <location>
        <begin position="760"/>
        <end position="772"/>
    </location>
</feature>
<dbReference type="Proteomes" id="UP001151518">
    <property type="component" value="Unassembled WGS sequence"/>
</dbReference>
<feature type="compositionally biased region" description="Basic and acidic residues" evidence="8">
    <location>
        <begin position="773"/>
        <end position="788"/>
    </location>
</feature>
<organism evidence="9 10">
    <name type="scientific">Coemansia spiralis</name>
    <dbReference type="NCBI Taxonomy" id="417178"/>
    <lineage>
        <taxon>Eukaryota</taxon>
        <taxon>Fungi</taxon>
        <taxon>Fungi incertae sedis</taxon>
        <taxon>Zoopagomycota</taxon>
        <taxon>Kickxellomycotina</taxon>
        <taxon>Kickxellomycetes</taxon>
        <taxon>Kickxellales</taxon>
        <taxon>Kickxellaceae</taxon>
        <taxon>Coemansia</taxon>
    </lineage>
</organism>
<evidence type="ECO:0000256" key="4">
    <source>
        <dbReference type="ARBA" id="ARBA00022777"/>
    </source>
</evidence>
<feature type="compositionally biased region" description="Low complexity" evidence="8">
    <location>
        <begin position="595"/>
        <end position="612"/>
    </location>
</feature>
<evidence type="ECO:0000256" key="7">
    <source>
        <dbReference type="ARBA" id="ARBA00023027"/>
    </source>
</evidence>
<dbReference type="Gene3D" id="3.40.50.10330">
    <property type="entry name" value="Probable inorganic polyphosphate/atp-NAD kinase, domain 1"/>
    <property type="match status" value="2"/>
</dbReference>
<evidence type="ECO:0000256" key="8">
    <source>
        <dbReference type="SAM" id="MobiDB-lite"/>
    </source>
</evidence>
<feature type="compositionally biased region" description="Basic and acidic residues" evidence="8">
    <location>
        <begin position="180"/>
        <end position="190"/>
    </location>
</feature>
<dbReference type="InterPro" id="IPR016064">
    <property type="entry name" value="NAD/diacylglycerol_kinase_sf"/>
</dbReference>
<evidence type="ECO:0000313" key="10">
    <source>
        <dbReference type="Proteomes" id="UP001151518"/>
    </source>
</evidence>
<gene>
    <name evidence="9" type="ORF">GGI25_002541</name>
</gene>
<dbReference type="Pfam" id="PF20143">
    <property type="entry name" value="NAD_kinase_C"/>
    <property type="match status" value="1"/>
</dbReference>
<keyword evidence="5" id="KW-0067">ATP-binding</keyword>
<feature type="compositionally biased region" description="Basic residues" evidence="8">
    <location>
        <begin position="731"/>
        <end position="746"/>
    </location>
</feature>
<dbReference type="GO" id="GO:0019674">
    <property type="term" value="P:NAD+ metabolic process"/>
    <property type="evidence" value="ECO:0007669"/>
    <property type="project" value="InterPro"/>
</dbReference>
<dbReference type="Gene3D" id="2.60.200.30">
    <property type="entry name" value="Probable inorganic polyphosphate/atp-NAD kinase, domain 2"/>
    <property type="match status" value="1"/>
</dbReference>
<keyword evidence="6" id="KW-0521">NADP</keyword>
<dbReference type="PANTHER" id="PTHR20275">
    <property type="entry name" value="NAD KINASE"/>
    <property type="match status" value="1"/>
</dbReference>
<comment type="caution">
    <text evidence="9">The sequence shown here is derived from an EMBL/GenBank/DDBJ whole genome shotgun (WGS) entry which is preliminary data.</text>
</comment>